<reference evidence="2" key="1">
    <citation type="submission" date="2025-08" db="UniProtKB">
        <authorList>
            <consortium name="Ensembl"/>
        </authorList>
    </citation>
    <scope>IDENTIFICATION</scope>
</reference>
<dbReference type="SUPFAM" id="SSF48264">
    <property type="entry name" value="Cytochrome P450"/>
    <property type="match status" value="1"/>
</dbReference>
<keyword evidence="1" id="KW-0472">Membrane</keyword>
<dbReference type="GO" id="GO:0004497">
    <property type="term" value="F:monooxygenase activity"/>
    <property type="evidence" value="ECO:0007669"/>
    <property type="project" value="InterPro"/>
</dbReference>
<reference evidence="2" key="2">
    <citation type="submission" date="2025-09" db="UniProtKB">
        <authorList>
            <consortium name="Ensembl"/>
        </authorList>
    </citation>
    <scope>IDENTIFICATION</scope>
</reference>
<dbReference type="Gene3D" id="1.10.630.10">
    <property type="entry name" value="Cytochrome P450"/>
    <property type="match status" value="1"/>
</dbReference>
<dbReference type="Ensembl" id="ENSPMET00000028104.1">
    <property type="protein sequence ID" value="ENSPMEP00000033364.1"/>
    <property type="gene ID" value="ENSPMEG00000021834.1"/>
</dbReference>
<dbReference type="GO" id="GO:0020037">
    <property type="term" value="F:heme binding"/>
    <property type="evidence" value="ECO:0007669"/>
    <property type="project" value="InterPro"/>
</dbReference>
<keyword evidence="1" id="KW-0812">Transmembrane</keyword>
<dbReference type="GO" id="GO:0016705">
    <property type="term" value="F:oxidoreductase activity, acting on paired donors, with incorporation or reduction of molecular oxygen"/>
    <property type="evidence" value="ECO:0007669"/>
    <property type="project" value="InterPro"/>
</dbReference>
<organism evidence="2 3">
    <name type="scientific">Poecilia mexicana</name>
    <dbReference type="NCBI Taxonomy" id="48701"/>
    <lineage>
        <taxon>Eukaryota</taxon>
        <taxon>Metazoa</taxon>
        <taxon>Chordata</taxon>
        <taxon>Craniata</taxon>
        <taxon>Vertebrata</taxon>
        <taxon>Euteleostomi</taxon>
        <taxon>Actinopterygii</taxon>
        <taxon>Neopterygii</taxon>
        <taxon>Teleostei</taxon>
        <taxon>Neoteleostei</taxon>
        <taxon>Acanthomorphata</taxon>
        <taxon>Ovalentaria</taxon>
        <taxon>Atherinomorphae</taxon>
        <taxon>Cyprinodontiformes</taxon>
        <taxon>Poeciliidae</taxon>
        <taxon>Poeciliinae</taxon>
        <taxon>Poecilia</taxon>
    </lineage>
</organism>
<evidence type="ECO:0000313" key="2">
    <source>
        <dbReference type="Ensembl" id="ENSPMEP00000033364.1"/>
    </source>
</evidence>
<dbReference type="Proteomes" id="UP000261480">
    <property type="component" value="Unplaced"/>
</dbReference>
<keyword evidence="3" id="KW-1185">Reference proteome</keyword>
<proteinExistence type="predicted"/>
<feature type="transmembrane region" description="Helical" evidence="1">
    <location>
        <begin position="6"/>
        <end position="26"/>
    </location>
</feature>
<dbReference type="InterPro" id="IPR036396">
    <property type="entry name" value="Cyt_P450_sf"/>
</dbReference>
<dbReference type="STRING" id="48701.ENSPMEP00000033364"/>
<dbReference type="GO" id="GO:0005506">
    <property type="term" value="F:iron ion binding"/>
    <property type="evidence" value="ECO:0007669"/>
    <property type="project" value="InterPro"/>
</dbReference>
<evidence type="ECO:0000313" key="3">
    <source>
        <dbReference type="Proteomes" id="UP000261480"/>
    </source>
</evidence>
<dbReference type="AlphaFoldDB" id="A0A3B3Z1F7"/>
<protein>
    <submittedName>
        <fullName evidence="2">Uncharacterized protein</fullName>
    </submittedName>
</protein>
<keyword evidence="1" id="KW-1133">Transmembrane helix</keyword>
<evidence type="ECO:0000256" key="1">
    <source>
        <dbReference type="SAM" id="Phobius"/>
    </source>
</evidence>
<name>A0A3B3Z1F7_9TELE</name>
<sequence>MWLYDIFLSLDVKGILLFMFSFLLIADFIRNRTPANFPPGPKALPFVGNILSLDTKHPHVCFTKVWITKT</sequence>
<accession>A0A3B3Z1F7</accession>